<dbReference type="EMBL" id="JAEUBF010001207">
    <property type="protein sequence ID" value="KAH3672095.1"/>
    <property type="molecule type" value="Genomic_DNA"/>
</dbReference>
<dbReference type="InterPro" id="IPR016024">
    <property type="entry name" value="ARM-type_fold"/>
</dbReference>
<reference evidence="1" key="2">
    <citation type="submission" date="2021-01" db="EMBL/GenBank/DDBJ databases">
        <authorList>
            <person name="Schikora-Tamarit M.A."/>
        </authorList>
    </citation>
    <scope>NUCLEOTIDE SEQUENCE</scope>
    <source>
        <strain evidence="1">CBS6341</strain>
    </source>
</reference>
<dbReference type="GO" id="GO:0016020">
    <property type="term" value="C:membrane"/>
    <property type="evidence" value="ECO:0007669"/>
    <property type="project" value="TreeGrafter"/>
</dbReference>
<reference evidence="1" key="1">
    <citation type="journal article" date="2021" name="Open Biol.">
        <title>Shared evolutionary footprints suggest mitochondrial oxidative damage underlies multiple complex I losses in fungi.</title>
        <authorList>
            <person name="Schikora-Tamarit M.A."/>
            <person name="Marcet-Houben M."/>
            <person name="Nosek J."/>
            <person name="Gabaldon T."/>
        </authorList>
    </citation>
    <scope>NUCLEOTIDE SEQUENCE</scope>
    <source>
        <strain evidence="1">CBS6341</strain>
    </source>
</reference>
<evidence type="ECO:0000313" key="2">
    <source>
        <dbReference type="Proteomes" id="UP000769528"/>
    </source>
</evidence>
<comment type="caution">
    <text evidence="1">The sequence shown here is derived from an EMBL/GenBank/DDBJ whole genome shotgun (WGS) entry which is preliminary data.</text>
</comment>
<dbReference type="GO" id="GO:0030139">
    <property type="term" value="C:endocytic vesicle"/>
    <property type="evidence" value="ECO:0007669"/>
    <property type="project" value="TreeGrafter"/>
</dbReference>
<protein>
    <submittedName>
        <fullName evidence="1">Uncharacterized protein</fullName>
    </submittedName>
</protein>
<dbReference type="GO" id="GO:0005829">
    <property type="term" value="C:cytosol"/>
    <property type="evidence" value="ECO:0007669"/>
    <property type="project" value="GOC"/>
</dbReference>
<dbReference type="GO" id="GO:0008104">
    <property type="term" value="P:intracellular protein localization"/>
    <property type="evidence" value="ECO:0007669"/>
    <property type="project" value="TreeGrafter"/>
</dbReference>
<proteinExistence type="predicted"/>
<dbReference type="PANTHER" id="PTHR21663">
    <property type="entry name" value="HYPOTHETICAL HEAT DOMAIN-CONTAINING"/>
    <property type="match status" value="1"/>
</dbReference>
<dbReference type="InterPro" id="IPR046837">
    <property type="entry name" value="Laa1/Sip1/HEATR5-like_HEAT"/>
</dbReference>
<dbReference type="SUPFAM" id="SSF48371">
    <property type="entry name" value="ARM repeat"/>
    <property type="match status" value="2"/>
</dbReference>
<dbReference type="GO" id="GO:0006897">
    <property type="term" value="P:endocytosis"/>
    <property type="evidence" value="ECO:0007669"/>
    <property type="project" value="TreeGrafter"/>
</dbReference>
<dbReference type="GO" id="GO:0042147">
    <property type="term" value="P:retrograde transport, endosome to Golgi"/>
    <property type="evidence" value="ECO:0007669"/>
    <property type="project" value="TreeGrafter"/>
</dbReference>
<dbReference type="GO" id="GO:0005794">
    <property type="term" value="C:Golgi apparatus"/>
    <property type="evidence" value="ECO:0007669"/>
    <property type="project" value="TreeGrafter"/>
</dbReference>
<evidence type="ECO:0000313" key="1">
    <source>
        <dbReference type="EMBL" id="KAH3672095.1"/>
    </source>
</evidence>
<accession>A0A9P8TB76</accession>
<name>A0A9P8TB76_9ASCO</name>
<dbReference type="Pfam" id="PF20210">
    <property type="entry name" value="Laa1_Sip1_HTR5"/>
    <property type="match status" value="1"/>
</dbReference>
<organism evidence="1 2">
    <name type="scientific">Wickerhamomyces mucosus</name>
    <dbReference type="NCBI Taxonomy" id="1378264"/>
    <lineage>
        <taxon>Eukaryota</taxon>
        <taxon>Fungi</taxon>
        <taxon>Dikarya</taxon>
        <taxon>Ascomycota</taxon>
        <taxon>Saccharomycotina</taxon>
        <taxon>Saccharomycetes</taxon>
        <taxon>Phaffomycetales</taxon>
        <taxon>Wickerhamomycetaceae</taxon>
        <taxon>Wickerhamomyces</taxon>
    </lineage>
</organism>
<dbReference type="OrthoDB" id="3980435at2759"/>
<dbReference type="Proteomes" id="UP000769528">
    <property type="component" value="Unassembled WGS sequence"/>
</dbReference>
<dbReference type="InterPro" id="IPR040108">
    <property type="entry name" value="Laa1/Sip1/HEATR5"/>
</dbReference>
<sequence>MDIFIGKLKDVDSDTDVSNIKIDVLSLVVSSHLSISSEIESKIQTIEQLDKLIDSLFEQPLKFSVITSQIAIQISQLYVTLLTKEPNNLFNSTNKFITMINTDDSKNANNRLLSTNVLTVIYQNFGKDLTSFIPLLITNSLKQIKEHVNSNTISYAHAQLLVTVVKLLYTLNKNNDHSSLLSDSNVTKYIKLLSKVKFNRQLWGKLYEIFGELTIFNYHHTDLVLYKKTYLTYIIGGFTNEISNVPISKSLSNVLAKFETHQIIKLYHDIYEESLSDVFLSIIDLFGNSAHLNENFDEFFREILIFLSNSTSPMEQLTFVVEAITNKLSESSRIIQFDRLYKFLDKTDGFNEAQIFLILNSLKLLLNNLLNLNDLEVEKYQISFVKLSLSSGPSTQKKAASTLTKFASNFPLVLPQLAENFFNEVKNNSTNLEIFQKTYGSSLIIASLIKASTEGSISNDFVSHVWKFSSNHIKTKNDKFTECSWILLNGVFSYHDQEFLHNLIDGFKIIWLDDDIQNLRIKLETLNSFLENVGDLDSNTLNYIIDSLLKLKSRLKDTETDLEIESWIFKIFHIIATKYYQKSPSAILIQSIYNFLNYDELSSFYHEFQKSEHLDGWITSYRYQLIDNSDLIDSSIGIFISNFPIISEKIQLSLIELLRTFVSSSSAKDRVNLSINIAIALNGALKSQKIKLNEVLKSHLFDILSLIYQINPNETILALNSDSIGLLVSKNDSKVNDIDVIIGKIISKDDADLRCFNISILDKIYKYSHQQFQKLFEVLIRLIQDSNPKVHFYALRAMAGLIENHVVLNQAKGEELLQILGKIIVSNEFGKFNENYSFTNLNIGHDSQLGIVRLIKVLVINLGPNLKIISNKSELLNILTSVLFNTDNSELQLYLLQIFNELLIFDPELFPLKFTLSYLKNLMINNLRDYNLGSNTYFQFNLQVQNIQQPLNSNHPVLKYTFKFLLNFLKINPDFQFSNFENLFWISLELYPESIELKEILSNLIELTPVSNLLEKLLYLFSVSRTKLLLPFEQFRTQIDSKYQSRSTKSQETKDEESQSINKITEEGKSDGVNWIFKHLILESIISILQVSTNNELSQISHDIESLIKISFYSSTSSNLKLRLTGIKLLETILEKFSDFQDPIYPQFSLLQQQQAQIVSAIIPAFGNDSNPDIVGYAIQVIGKFIGSGITKLSKLDRLVKVLKQSLDDLLNYNYKINDLSIINDESFKRLQRSILNSWADLKILKKQQDLELNQLINENLEKLIPLWISFLKDSIIKGEDEIKLLRVIGILVRENQGNLIENALGNDNILEFYFIVYCKCLELISKTHYCNNNNNNNNEEIFLIFQDVLNFPNLINFIVLDDLLFEETFEILQRLIVTNFKSKILIIAIIYQFFQKIHRIDSNQIDKLFKLNYLLTFPLSSNDLILIKISFNKLLELVDKFPEFMVVDILQTYQQLLIQFQQEFTLSIHKQILIKLKDLNRWDIINKSYQYIQFNNSIYSLLLFTIYINIAGDNLKIYNKDEIISIVENQLNENLNDEVLIRSLKTIILKSSNSILYSLSLSLLKIIILQNNNINDEILNQNKKIGIELYILLIKINPKLSLFQILIPILINFKDYEYSKNKLNLLIELNQNYVKQIINKNLSDLQKQKIKSILS</sequence>
<keyword evidence="2" id="KW-1185">Reference proteome</keyword>
<gene>
    <name evidence="1" type="ORF">WICMUC_004445</name>
</gene>
<dbReference type="PANTHER" id="PTHR21663:SF0">
    <property type="entry name" value="HEAT REPEAT-CONTAINING PROTEIN 5B"/>
    <property type="match status" value="1"/>
</dbReference>